<evidence type="ECO:0000259" key="1">
    <source>
        <dbReference type="Pfam" id="PF05523"/>
    </source>
</evidence>
<protein>
    <submittedName>
        <fullName evidence="2">WxcM-like domain-containing protein</fullName>
    </submittedName>
</protein>
<comment type="caution">
    <text evidence="2">The sequence shown here is derived from an EMBL/GenBank/DDBJ whole genome shotgun (WGS) entry which is preliminary data.</text>
</comment>
<dbReference type="EMBL" id="JADIMW010000054">
    <property type="protein sequence ID" value="MBO8438257.1"/>
    <property type="molecule type" value="Genomic_DNA"/>
</dbReference>
<dbReference type="AlphaFoldDB" id="A0A9D9E2A5"/>
<feature type="domain" description="Sugar 3,4-ketoisomerase QdtA cupin" evidence="1">
    <location>
        <begin position="12"/>
        <end position="140"/>
    </location>
</feature>
<dbReference type="InterPro" id="IPR014710">
    <property type="entry name" value="RmlC-like_jellyroll"/>
</dbReference>
<dbReference type="Gene3D" id="2.60.120.10">
    <property type="entry name" value="Jelly Rolls"/>
    <property type="match status" value="1"/>
</dbReference>
<dbReference type="Proteomes" id="UP000823636">
    <property type="component" value="Unassembled WGS sequence"/>
</dbReference>
<sequence>MKTDTPIYTIDDCRIITLDKHHHPNGNLSVVEGQEDVPFDIRRVYYIYDVPGGEDRGGHAHKNLSQFIVSASGSFDVTLDDGTNRKKYVLNRPYNGLLIRPGIWRELNNFSSGAVTLVLASELFDENDYIRDYEQFKKFREKNSR</sequence>
<evidence type="ECO:0000313" key="3">
    <source>
        <dbReference type="Proteomes" id="UP000823636"/>
    </source>
</evidence>
<evidence type="ECO:0000313" key="2">
    <source>
        <dbReference type="EMBL" id="MBO8438257.1"/>
    </source>
</evidence>
<accession>A0A9D9E2A5</accession>
<dbReference type="SUPFAM" id="SSF51182">
    <property type="entry name" value="RmlC-like cupins"/>
    <property type="match status" value="1"/>
</dbReference>
<reference evidence="2" key="1">
    <citation type="submission" date="2020-10" db="EMBL/GenBank/DDBJ databases">
        <authorList>
            <person name="Gilroy R."/>
        </authorList>
    </citation>
    <scope>NUCLEOTIDE SEQUENCE</scope>
    <source>
        <strain evidence="2">G3-4614</strain>
    </source>
</reference>
<name>A0A9D9E2A5_9BACT</name>
<dbReference type="InterPro" id="IPR011051">
    <property type="entry name" value="RmlC_Cupin_sf"/>
</dbReference>
<reference evidence="2" key="2">
    <citation type="journal article" date="2021" name="PeerJ">
        <title>Extensive microbial diversity within the chicken gut microbiome revealed by metagenomics and culture.</title>
        <authorList>
            <person name="Gilroy R."/>
            <person name="Ravi A."/>
            <person name="Getino M."/>
            <person name="Pursley I."/>
            <person name="Horton D.L."/>
            <person name="Alikhan N.F."/>
            <person name="Baker D."/>
            <person name="Gharbi K."/>
            <person name="Hall N."/>
            <person name="Watson M."/>
            <person name="Adriaenssens E.M."/>
            <person name="Foster-Nyarko E."/>
            <person name="Jarju S."/>
            <person name="Secka A."/>
            <person name="Antonio M."/>
            <person name="Oren A."/>
            <person name="Chaudhuri R.R."/>
            <person name="La Ragione R."/>
            <person name="Hildebrand F."/>
            <person name="Pallen M.J."/>
        </authorList>
    </citation>
    <scope>NUCLEOTIDE SEQUENCE</scope>
    <source>
        <strain evidence="2">G3-4614</strain>
    </source>
</reference>
<dbReference type="CDD" id="cd20292">
    <property type="entry name" value="cupin_QdtA-like"/>
    <property type="match status" value="1"/>
</dbReference>
<organism evidence="2 3">
    <name type="scientific">Candidatus Caccoplasma merdipullorum</name>
    <dbReference type="NCBI Taxonomy" id="2840718"/>
    <lineage>
        <taxon>Bacteria</taxon>
        <taxon>Pseudomonadati</taxon>
        <taxon>Bacteroidota</taxon>
        <taxon>Bacteroidia</taxon>
        <taxon>Bacteroidales</taxon>
        <taxon>Bacteroidaceae</taxon>
        <taxon>Bacteroidaceae incertae sedis</taxon>
        <taxon>Candidatus Caccoplasma</taxon>
    </lineage>
</organism>
<gene>
    <name evidence="2" type="ORF">IAC54_05090</name>
</gene>
<dbReference type="InterPro" id="IPR008894">
    <property type="entry name" value="QdtA_cupin_dom"/>
</dbReference>
<proteinExistence type="predicted"/>
<dbReference type="Pfam" id="PF05523">
    <property type="entry name" value="FdtA"/>
    <property type="match status" value="1"/>
</dbReference>